<feature type="transmembrane region" description="Helical" evidence="1">
    <location>
        <begin position="73"/>
        <end position="97"/>
    </location>
</feature>
<evidence type="ECO:0000256" key="1">
    <source>
        <dbReference type="SAM" id="Phobius"/>
    </source>
</evidence>
<name>A0ABS6FZL6_9FIRM</name>
<organism evidence="2 3">
    <name type="scientific">Alkaliphilus flagellatus</name>
    <dbReference type="NCBI Taxonomy" id="2841507"/>
    <lineage>
        <taxon>Bacteria</taxon>
        <taxon>Bacillati</taxon>
        <taxon>Bacillota</taxon>
        <taxon>Clostridia</taxon>
        <taxon>Peptostreptococcales</taxon>
        <taxon>Natronincolaceae</taxon>
        <taxon>Alkaliphilus</taxon>
    </lineage>
</organism>
<keyword evidence="1" id="KW-0472">Membrane</keyword>
<dbReference type="RefSeq" id="WP_216414428.1">
    <property type="nucleotide sequence ID" value="NZ_JAHLQK010000001.1"/>
</dbReference>
<evidence type="ECO:0000313" key="2">
    <source>
        <dbReference type="EMBL" id="MBU5674912.1"/>
    </source>
</evidence>
<protein>
    <submittedName>
        <fullName evidence="2">Uncharacterized protein</fullName>
    </submittedName>
</protein>
<gene>
    <name evidence="2" type="ORF">KQI88_00595</name>
</gene>
<keyword evidence="1" id="KW-1133">Transmembrane helix</keyword>
<keyword evidence="3" id="KW-1185">Reference proteome</keyword>
<comment type="caution">
    <text evidence="2">The sequence shown here is derived from an EMBL/GenBank/DDBJ whole genome shotgun (WGS) entry which is preliminary data.</text>
</comment>
<keyword evidence="1" id="KW-0812">Transmembrane</keyword>
<feature type="transmembrane region" description="Helical" evidence="1">
    <location>
        <begin position="7"/>
        <end position="27"/>
    </location>
</feature>
<evidence type="ECO:0000313" key="3">
    <source>
        <dbReference type="Proteomes" id="UP000779508"/>
    </source>
</evidence>
<accession>A0ABS6FZL6</accession>
<feature type="transmembrane region" description="Helical" evidence="1">
    <location>
        <begin position="39"/>
        <end position="61"/>
    </location>
</feature>
<dbReference type="EMBL" id="JAHLQK010000001">
    <property type="protein sequence ID" value="MBU5674912.1"/>
    <property type="molecule type" value="Genomic_DNA"/>
</dbReference>
<sequence length="235" mass="26551">MKNNKRLVANIIICLIIATVTLVTFFVGFSKGERTSFDYASLIFVMISEFALFAGLILLSVNSAYMKTALIRSGIITALSGYWILTTLVSLFFRVIFNDNLGGFITVQIIIMGITAIICITLFIVSSNVQSSNNNISQQNYLHDGENIAFSLKSNVEFQSYRNHLDELYEILKYSDKISTNAALDREINNKITLLSSYLNDKEMKEVEVNQYIDNIISMIKERNMITLQAKRGGY</sequence>
<reference evidence="2 3" key="1">
    <citation type="submission" date="2021-06" db="EMBL/GenBank/DDBJ databases">
        <authorList>
            <person name="Sun Q."/>
            <person name="Li D."/>
        </authorList>
    </citation>
    <scope>NUCLEOTIDE SEQUENCE [LARGE SCALE GENOMIC DNA]</scope>
    <source>
        <strain evidence="2 3">MSJ-5</strain>
    </source>
</reference>
<dbReference type="Proteomes" id="UP000779508">
    <property type="component" value="Unassembled WGS sequence"/>
</dbReference>
<feature type="transmembrane region" description="Helical" evidence="1">
    <location>
        <begin position="103"/>
        <end position="125"/>
    </location>
</feature>
<proteinExistence type="predicted"/>